<keyword evidence="3" id="KW-0732">Signal</keyword>
<protein>
    <submittedName>
        <fullName evidence="4">SAG-related sequence SRS17B</fullName>
    </submittedName>
</protein>
<dbReference type="Proteomes" id="UP000028837">
    <property type="component" value="Unassembled WGS sequence"/>
</dbReference>
<evidence type="ECO:0000256" key="1">
    <source>
        <dbReference type="SAM" id="MobiDB-lite"/>
    </source>
</evidence>
<dbReference type="Gene3D" id="2.60.40.1320">
    <property type="entry name" value="SRS domain"/>
    <property type="match status" value="1"/>
</dbReference>
<dbReference type="AlphaFoldDB" id="A0A086JG41"/>
<proteinExistence type="predicted"/>
<gene>
    <name evidence="4" type="ORF">TGDOM2_319350</name>
</gene>
<feature type="chain" id="PRO_5001808250" evidence="3">
    <location>
        <begin position="30"/>
        <end position="379"/>
    </location>
</feature>
<reference evidence="4 5" key="1">
    <citation type="submission" date="2014-02" db="EMBL/GenBank/DDBJ databases">
        <authorList>
            <person name="Sibley D."/>
            <person name="Venepally P."/>
            <person name="Karamycheva S."/>
            <person name="Hadjithomas M."/>
            <person name="Khan A."/>
            <person name="Brunk B."/>
            <person name="Roos D."/>
            <person name="Caler E."/>
            <person name="Lorenzi H."/>
        </authorList>
    </citation>
    <scope>NUCLEOTIDE SEQUENCE [LARGE SCALE GENOMIC DNA]</scope>
    <source>
        <strain evidence="4 5">GAB2-2007-GAL-DOM2</strain>
    </source>
</reference>
<evidence type="ECO:0000256" key="2">
    <source>
        <dbReference type="SAM" id="Phobius"/>
    </source>
</evidence>
<feature type="transmembrane region" description="Helical" evidence="2">
    <location>
        <begin position="356"/>
        <end position="378"/>
    </location>
</feature>
<feature type="signal peptide" evidence="3">
    <location>
        <begin position="1"/>
        <end position="29"/>
    </location>
</feature>
<comment type="caution">
    <text evidence="4">The sequence shown here is derived from an EMBL/GenBank/DDBJ whole genome shotgun (WGS) entry which is preliminary data.</text>
</comment>
<evidence type="ECO:0000313" key="4">
    <source>
        <dbReference type="EMBL" id="KFG31109.1"/>
    </source>
</evidence>
<name>A0A086JG41_TOXGO</name>
<dbReference type="VEuPathDB" id="ToxoDB:TGDOM2_319350"/>
<feature type="compositionally biased region" description="Polar residues" evidence="1">
    <location>
        <begin position="336"/>
        <end position="352"/>
    </location>
</feature>
<feature type="region of interest" description="Disordered" evidence="1">
    <location>
        <begin position="330"/>
        <end position="352"/>
    </location>
</feature>
<dbReference type="EMBL" id="AHZU02001560">
    <property type="protein sequence ID" value="KFG31109.1"/>
    <property type="molecule type" value="Genomic_DNA"/>
</dbReference>
<organism evidence="4 5">
    <name type="scientific">Toxoplasma gondii GAB2-2007-GAL-DOM2</name>
    <dbReference type="NCBI Taxonomy" id="1130820"/>
    <lineage>
        <taxon>Eukaryota</taxon>
        <taxon>Sar</taxon>
        <taxon>Alveolata</taxon>
        <taxon>Apicomplexa</taxon>
        <taxon>Conoidasida</taxon>
        <taxon>Coccidia</taxon>
        <taxon>Eucoccidiorida</taxon>
        <taxon>Eimeriorina</taxon>
        <taxon>Sarcocystidae</taxon>
        <taxon>Toxoplasma</taxon>
    </lineage>
</organism>
<sequence>MASQKVLVCLTVAGCLLATFHTFCASVSAASAGEANNPDDTGEVPDTKIDLDPDDISDYVVYTLGEVADPLQLDSQECPYREDGSVGHLDLTISSGPGVAFHCPGKKSQNLSPTELDTAFGVDAAGNCDTTRLVDVSTLIPTAIVRGPQPSTPSLEGSSLLLTLGLPLDSDKKACFVCRENGNAAGRSCIVTVTVKKASLPSSRVCNPAVPPNGNMLAFDGDGSDRSVVVHCPKGLPVLDIFKESDNVRAGPRCMAKAKLEDVVGSGSTIKPVNVDSQNRDVSRSYLITSTSSFSKPRILCMACMPGDGDPRQDEGLGVCIMQALLPASEGRRSEGGQSRNQNPGNSLTPTVTNSGGGIISFTTTAAFFCVISGLAAVM</sequence>
<accession>A0A086JG41</accession>
<keyword evidence="2" id="KW-0812">Transmembrane</keyword>
<keyword evidence="2" id="KW-1133">Transmembrane helix</keyword>
<evidence type="ECO:0000313" key="5">
    <source>
        <dbReference type="Proteomes" id="UP000028837"/>
    </source>
</evidence>
<dbReference type="SUPFAM" id="SSF74877">
    <property type="entry name" value="Major surface antigen p30, SAG1"/>
    <property type="match status" value="1"/>
</dbReference>
<dbReference type="InterPro" id="IPR036755">
    <property type="entry name" value="SRS_dom_sf"/>
</dbReference>
<evidence type="ECO:0000256" key="3">
    <source>
        <dbReference type="SAM" id="SignalP"/>
    </source>
</evidence>
<keyword evidence="2" id="KW-0472">Membrane</keyword>
<dbReference type="OrthoDB" id="10322962at2759"/>